<dbReference type="PANTHER" id="PTHR10587:SF134">
    <property type="entry name" value="SECRETED PROTEIN"/>
    <property type="match status" value="1"/>
</dbReference>
<dbReference type="SUPFAM" id="SSF88713">
    <property type="entry name" value="Glycoside hydrolase/deacetylase"/>
    <property type="match status" value="1"/>
</dbReference>
<dbReference type="Pfam" id="PF01522">
    <property type="entry name" value="Polysacc_deac_1"/>
    <property type="match status" value="1"/>
</dbReference>
<dbReference type="PANTHER" id="PTHR10587">
    <property type="entry name" value="GLYCOSYL TRANSFERASE-RELATED"/>
    <property type="match status" value="1"/>
</dbReference>
<name>A0ABS8M818_9FLAO</name>
<dbReference type="Proteomes" id="UP001430700">
    <property type="component" value="Unassembled WGS sequence"/>
</dbReference>
<dbReference type="EMBL" id="JAJJMN010000002">
    <property type="protein sequence ID" value="MCC9020378.1"/>
    <property type="molecule type" value="Genomic_DNA"/>
</dbReference>
<proteinExistence type="predicted"/>
<accession>A0ABS8M818</accession>
<comment type="caution">
    <text evidence="2">The sequence shown here is derived from an EMBL/GenBank/DDBJ whole genome shotgun (WGS) entry which is preliminary data.</text>
</comment>
<dbReference type="PROSITE" id="PS51677">
    <property type="entry name" value="NODB"/>
    <property type="match status" value="1"/>
</dbReference>
<dbReference type="Gene3D" id="3.20.20.370">
    <property type="entry name" value="Glycoside hydrolase/deacetylase"/>
    <property type="match status" value="1"/>
</dbReference>
<dbReference type="RefSeq" id="WP_230001195.1">
    <property type="nucleotide sequence ID" value="NZ_JAJJMN010000002.1"/>
</dbReference>
<sequence length="304" mass="35494">MLKLPAFFFRINYYQIKYLIILFSLFASFLNPIYGQTNLYTNADFIKKLYNDPNYLIFKEKIYKEFKHSHSVYWGEFIKGVNEDLYTKQKIIAFTFDACGREKSYAYDSQLINFLRKQKIPSTLFITGQWIDENYETFLELSKDPLFEIENHGFYHRPCCSNGKSIYGIQGTKNISEAVDEIEANAQKIERITGKKPRFYRSATAYTDEICTKIAKKIGITIVSYHVLAGDAIPFAPKSAIIKNVIHNLKSGPIIIMHFNHPKWNTYEAMQEIVPELKRQGYSFVKLENISPKKNNTQKHRLPI</sequence>
<evidence type="ECO:0000313" key="3">
    <source>
        <dbReference type="Proteomes" id="UP001430700"/>
    </source>
</evidence>
<protein>
    <submittedName>
        <fullName evidence="2">Polysaccharide deacetylase family protein</fullName>
    </submittedName>
</protein>
<dbReference type="InterPro" id="IPR002509">
    <property type="entry name" value="NODB_dom"/>
</dbReference>
<evidence type="ECO:0000313" key="2">
    <source>
        <dbReference type="EMBL" id="MCC9020378.1"/>
    </source>
</evidence>
<evidence type="ECO:0000259" key="1">
    <source>
        <dbReference type="PROSITE" id="PS51677"/>
    </source>
</evidence>
<feature type="domain" description="NodB homology" evidence="1">
    <location>
        <begin position="90"/>
        <end position="285"/>
    </location>
</feature>
<dbReference type="InterPro" id="IPR011330">
    <property type="entry name" value="Glyco_hydro/deAcase_b/a-brl"/>
</dbReference>
<organism evidence="2 3">
    <name type="scientific">Flavobacterium lipolyticum</name>
    <dbReference type="NCBI Taxonomy" id="2893754"/>
    <lineage>
        <taxon>Bacteria</taxon>
        <taxon>Pseudomonadati</taxon>
        <taxon>Bacteroidota</taxon>
        <taxon>Flavobacteriia</taxon>
        <taxon>Flavobacteriales</taxon>
        <taxon>Flavobacteriaceae</taxon>
        <taxon>Flavobacterium</taxon>
    </lineage>
</organism>
<reference evidence="2" key="1">
    <citation type="submission" date="2021-11" db="EMBL/GenBank/DDBJ databases">
        <title>Description of novel Flavobacterium species.</title>
        <authorList>
            <person name="Saticioglu I.B."/>
            <person name="Ay H."/>
            <person name="Altun S."/>
            <person name="Duman M."/>
        </authorList>
    </citation>
    <scope>NUCLEOTIDE SEQUENCE</scope>
    <source>
        <strain evidence="2">F-126</strain>
    </source>
</reference>
<dbReference type="InterPro" id="IPR050248">
    <property type="entry name" value="Polysacc_deacetylase_ArnD"/>
</dbReference>
<keyword evidence="3" id="KW-1185">Reference proteome</keyword>
<gene>
    <name evidence="2" type="ORF">LNQ34_21655</name>
</gene>